<accession>A0A8J2JUX7</accession>
<name>A0A8J2JUX7_9HEXA</name>
<keyword evidence="2" id="KW-1185">Reference proteome</keyword>
<dbReference type="AlphaFoldDB" id="A0A8J2JUX7"/>
<comment type="caution">
    <text evidence="1">The sequence shown here is derived from an EMBL/GenBank/DDBJ whole genome shotgun (WGS) entry which is preliminary data.</text>
</comment>
<dbReference type="OrthoDB" id="47801at2759"/>
<feature type="non-terminal residue" evidence="1">
    <location>
        <position position="39"/>
    </location>
</feature>
<organism evidence="1 2">
    <name type="scientific">Allacma fusca</name>
    <dbReference type="NCBI Taxonomy" id="39272"/>
    <lineage>
        <taxon>Eukaryota</taxon>
        <taxon>Metazoa</taxon>
        <taxon>Ecdysozoa</taxon>
        <taxon>Arthropoda</taxon>
        <taxon>Hexapoda</taxon>
        <taxon>Collembola</taxon>
        <taxon>Symphypleona</taxon>
        <taxon>Sminthuridae</taxon>
        <taxon>Allacma</taxon>
    </lineage>
</organism>
<dbReference type="EMBL" id="CAJVCH010109567">
    <property type="protein sequence ID" value="CAG7724418.1"/>
    <property type="molecule type" value="Genomic_DNA"/>
</dbReference>
<evidence type="ECO:0000313" key="2">
    <source>
        <dbReference type="Proteomes" id="UP000708208"/>
    </source>
</evidence>
<sequence length="39" mass="4464">TDSRIGLMSINWYKYYPGSKPCYAGKSNSPMDEVELHPQ</sequence>
<dbReference type="Proteomes" id="UP000708208">
    <property type="component" value="Unassembled WGS sequence"/>
</dbReference>
<protein>
    <submittedName>
        <fullName evidence="1">Uncharacterized protein</fullName>
    </submittedName>
</protein>
<proteinExistence type="predicted"/>
<feature type="non-terminal residue" evidence="1">
    <location>
        <position position="1"/>
    </location>
</feature>
<evidence type="ECO:0000313" key="1">
    <source>
        <dbReference type="EMBL" id="CAG7724418.1"/>
    </source>
</evidence>
<reference evidence="1" key="1">
    <citation type="submission" date="2021-06" db="EMBL/GenBank/DDBJ databases">
        <authorList>
            <person name="Hodson N. C."/>
            <person name="Mongue J. A."/>
            <person name="Jaron S. K."/>
        </authorList>
    </citation>
    <scope>NUCLEOTIDE SEQUENCE</scope>
</reference>
<gene>
    <name evidence="1" type="ORF">AFUS01_LOCUS13445</name>
</gene>